<name>A0AAU9E161_9FIRM</name>
<evidence type="ECO:0000259" key="5">
    <source>
        <dbReference type="Pfam" id="PF02570"/>
    </source>
</evidence>
<feature type="domain" description="Cobalamin biosynthesis precorrin-8X methylmutase CobH/CbiC" evidence="5">
    <location>
        <begin position="14"/>
        <end position="208"/>
    </location>
</feature>
<dbReference type="PANTHER" id="PTHR43588">
    <property type="entry name" value="COBALT-PRECORRIN-8 METHYLMUTASE"/>
    <property type="match status" value="1"/>
</dbReference>
<dbReference type="EMBL" id="AP028654">
    <property type="protein sequence ID" value="BEP28061.1"/>
    <property type="molecule type" value="Genomic_DNA"/>
</dbReference>
<keyword evidence="3" id="KW-0169">Cobalamin biosynthesis</keyword>
<sequence>MSKYLEDYIKNPMKIEERSFEIILSELGKHNFDEREIKIVQRVIHTTADFEYANLIEIHPKAIDILMDSLRNGNDIYADTKMVMAGTNKRILKEYNSKIYNLVHEESVFKIAKEKNITRSMAAIEIAAKDKNTSIYAIGNAPTAIYKLLELVKEKKANPSLVIGVPVGFVGAAESKEALKNSGIPYIIINGRKGGSPVAATIINAIMYQM</sequence>
<comment type="similarity">
    <text evidence="2">Belongs to the CobH/CbiC family.</text>
</comment>
<evidence type="ECO:0000256" key="1">
    <source>
        <dbReference type="ARBA" id="ARBA00004953"/>
    </source>
</evidence>
<dbReference type="KEGG" id="hprf:HLPR_03920"/>
<dbReference type="Proteomes" id="UP001321786">
    <property type="component" value="Chromosome"/>
</dbReference>
<proteinExistence type="inferred from homology"/>
<keyword evidence="4" id="KW-0413">Isomerase</keyword>
<dbReference type="GO" id="GO:0016993">
    <property type="term" value="F:precorrin-8X methylmutase activity"/>
    <property type="evidence" value="ECO:0007669"/>
    <property type="project" value="InterPro"/>
</dbReference>
<protein>
    <submittedName>
        <fullName evidence="6">Precorrin-8X methylmutase</fullName>
    </submittedName>
</protein>
<dbReference type="Pfam" id="PF02570">
    <property type="entry name" value="CbiC"/>
    <property type="match status" value="1"/>
</dbReference>
<dbReference type="GO" id="GO:0009236">
    <property type="term" value="P:cobalamin biosynthetic process"/>
    <property type="evidence" value="ECO:0007669"/>
    <property type="project" value="UniProtKB-KW"/>
</dbReference>
<accession>A0AAU9E161</accession>
<keyword evidence="7" id="KW-1185">Reference proteome</keyword>
<comment type="pathway">
    <text evidence="1">Cofactor biosynthesis; adenosylcobalamin biosynthesis.</text>
</comment>
<gene>
    <name evidence="6" type="ORF">HLPR_03920</name>
</gene>
<dbReference type="RefSeq" id="WP_338536408.1">
    <property type="nucleotide sequence ID" value="NZ_AP028654.1"/>
</dbReference>
<evidence type="ECO:0000313" key="7">
    <source>
        <dbReference type="Proteomes" id="UP001321786"/>
    </source>
</evidence>
<dbReference type="PANTHER" id="PTHR43588:SF1">
    <property type="entry name" value="COBALT-PRECORRIN-8 METHYLMUTASE"/>
    <property type="match status" value="1"/>
</dbReference>
<organism evidence="6 7">
    <name type="scientific">Helicovermis profundi</name>
    <dbReference type="NCBI Taxonomy" id="3065157"/>
    <lineage>
        <taxon>Bacteria</taxon>
        <taxon>Bacillati</taxon>
        <taxon>Bacillota</taxon>
        <taxon>Clostridia</taxon>
        <taxon>Helicovermis</taxon>
    </lineage>
</organism>
<dbReference type="Gene3D" id="3.40.50.10230">
    <property type="entry name" value="Cobalamin biosynthesis CobH/CbiC, precorrin-8X methylmutase"/>
    <property type="match status" value="1"/>
</dbReference>
<reference evidence="6 7" key="1">
    <citation type="submission" date="2023-08" db="EMBL/GenBank/DDBJ databases">
        <title>Helicovermis profunda gen. nov., sp. nov., a novel mesophilic, fermentative bacterium within the Bacillota from a deep-sea hydrothermal vent chimney.</title>
        <authorList>
            <person name="Miyazaki U."/>
            <person name="Mizutani D."/>
            <person name="Hashimoto Y."/>
            <person name="Tame A."/>
            <person name="Sawayama S."/>
            <person name="Miyazaki J."/>
            <person name="Takai K."/>
            <person name="Nakagawa S."/>
        </authorList>
    </citation>
    <scope>NUCLEOTIDE SEQUENCE [LARGE SCALE GENOMIC DNA]</scope>
    <source>
        <strain evidence="6 7">S502</strain>
    </source>
</reference>
<dbReference type="SUPFAM" id="SSF63965">
    <property type="entry name" value="Precorrin-8X methylmutase CbiC/CobH"/>
    <property type="match status" value="1"/>
</dbReference>
<evidence type="ECO:0000256" key="4">
    <source>
        <dbReference type="ARBA" id="ARBA00023235"/>
    </source>
</evidence>
<dbReference type="AlphaFoldDB" id="A0AAU9E161"/>
<evidence type="ECO:0000256" key="2">
    <source>
        <dbReference type="ARBA" id="ARBA00009774"/>
    </source>
</evidence>
<evidence type="ECO:0000313" key="6">
    <source>
        <dbReference type="EMBL" id="BEP28061.1"/>
    </source>
</evidence>
<dbReference type="InterPro" id="IPR036588">
    <property type="entry name" value="CobH/CbiC_sf"/>
</dbReference>
<evidence type="ECO:0000256" key="3">
    <source>
        <dbReference type="ARBA" id="ARBA00022573"/>
    </source>
</evidence>
<dbReference type="InterPro" id="IPR003722">
    <property type="entry name" value="Cbl_synth_CobH/CbiC"/>
</dbReference>